<gene>
    <name evidence="1" type="ORF">JG687_00011938</name>
</gene>
<reference evidence="1" key="1">
    <citation type="submission" date="2021-01" db="EMBL/GenBank/DDBJ databases">
        <title>Phytophthora aleatoria, a newly-described species from Pinus radiata is distinct from Phytophthora cactorum isolates based on comparative genomics.</title>
        <authorList>
            <person name="Mcdougal R."/>
            <person name="Panda P."/>
            <person name="Williams N."/>
            <person name="Studholme D.J."/>
        </authorList>
    </citation>
    <scope>NUCLEOTIDE SEQUENCE</scope>
    <source>
        <strain evidence="1">NZFS 3830</strain>
    </source>
</reference>
<accession>A0A8T1U4E7</accession>
<evidence type="ECO:0008006" key="3">
    <source>
        <dbReference type="Google" id="ProtNLM"/>
    </source>
</evidence>
<dbReference type="AlphaFoldDB" id="A0A8T1U4E7"/>
<name>A0A8T1U4E7_9STRA</name>
<sequence>MTEFHLLWAIVEPKLTSQWVSGRGRKSPTTPKDAFMMLLCVLKHYDTWQKHAIDFGYKCPTFEKMIHR</sequence>
<evidence type="ECO:0000313" key="1">
    <source>
        <dbReference type="EMBL" id="KAG6954175.1"/>
    </source>
</evidence>
<dbReference type="EMBL" id="JAENGZ010000763">
    <property type="protein sequence ID" value="KAG6954175.1"/>
    <property type="molecule type" value="Genomic_DNA"/>
</dbReference>
<dbReference type="Proteomes" id="UP000688947">
    <property type="component" value="Unassembled WGS sequence"/>
</dbReference>
<feature type="non-terminal residue" evidence="1">
    <location>
        <position position="68"/>
    </location>
</feature>
<organism evidence="1 2">
    <name type="scientific">Phytophthora cactorum</name>
    <dbReference type="NCBI Taxonomy" id="29920"/>
    <lineage>
        <taxon>Eukaryota</taxon>
        <taxon>Sar</taxon>
        <taxon>Stramenopiles</taxon>
        <taxon>Oomycota</taxon>
        <taxon>Peronosporomycetes</taxon>
        <taxon>Peronosporales</taxon>
        <taxon>Peronosporaceae</taxon>
        <taxon>Phytophthora</taxon>
    </lineage>
</organism>
<evidence type="ECO:0000313" key="2">
    <source>
        <dbReference type="Proteomes" id="UP000688947"/>
    </source>
</evidence>
<dbReference type="OrthoDB" id="122710at2759"/>
<proteinExistence type="predicted"/>
<comment type="caution">
    <text evidence="1">The sequence shown here is derived from an EMBL/GenBank/DDBJ whole genome shotgun (WGS) entry which is preliminary data.</text>
</comment>
<protein>
    <recommendedName>
        <fullName evidence="3">Transposase Helix-turn-helix domain-containing protein</fullName>
    </recommendedName>
</protein>